<comment type="caution">
    <text evidence="1">The sequence shown here is derived from an EMBL/GenBank/DDBJ whole genome shotgun (WGS) entry which is preliminary data.</text>
</comment>
<dbReference type="AlphaFoldDB" id="K0RDY6"/>
<accession>K0RDY6</accession>
<dbReference type="eggNOG" id="ENOG502SQQN">
    <property type="taxonomic scope" value="Eukaryota"/>
</dbReference>
<evidence type="ECO:0000313" key="1">
    <source>
        <dbReference type="EMBL" id="EJK47246.1"/>
    </source>
</evidence>
<dbReference type="OMA" id="CECILRT"/>
<proteinExistence type="predicted"/>
<protein>
    <submittedName>
        <fullName evidence="1">Uncharacterized protein</fullName>
    </submittedName>
</protein>
<reference evidence="1 2" key="1">
    <citation type="journal article" date="2012" name="Genome Biol.">
        <title>Genome and low-iron response of an oceanic diatom adapted to chronic iron limitation.</title>
        <authorList>
            <person name="Lommer M."/>
            <person name="Specht M."/>
            <person name="Roy A.S."/>
            <person name="Kraemer L."/>
            <person name="Andreson R."/>
            <person name="Gutowska M.A."/>
            <person name="Wolf J."/>
            <person name="Bergner S.V."/>
            <person name="Schilhabel M.B."/>
            <person name="Klostermeier U.C."/>
            <person name="Beiko R.G."/>
            <person name="Rosenstiel P."/>
            <person name="Hippler M."/>
            <person name="Laroche J."/>
        </authorList>
    </citation>
    <scope>NUCLEOTIDE SEQUENCE [LARGE SCALE GENOMIC DNA]</scope>
    <source>
        <strain evidence="1 2">CCMP1005</strain>
    </source>
</reference>
<gene>
    <name evidence="1" type="ORF">THAOC_34048</name>
</gene>
<evidence type="ECO:0000313" key="2">
    <source>
        <dbReference type="Proteomes" id="UP000266841"/>
    </source>
</evidence>
<dbReference type="EMBL" id="AGNL01047168">
    <property type="protein sequence ID" value="EJK47246.1"/>
    <property type="molecule type" value="Genomic_DNA"/>
</dbReference>
<keyword evidence="2" id="KW-1185">Reference proteome</keyword>
<name>K0RDY6_THAOC</name>
<sequence length="315" mass="36673">MTNSFLFQCECILRTNGTRYRTQNLIGERHSGTNWINDHLQDCFGDQIAVESEFTRFKHWFQFDDSSVRNGEAVVIAMFRDPYDWVEAMRERPHHAHDHADCTDLECPDCECRSMDWKDFVSKPWIGPRGPADKDLMVRAKAEGRKLEVEGCLAGYRFDEVIPCLPEDSVDKEGYSSYMYELMHDGSNRAYGSIIDLRREKLLNFLTVPRMNGVRAFFPQRYEGLVLKGTGDFLKSLEEVTGLTAKCTPFEGTGVVKHKNVEPEFMEWMNEYHDWATEGMIGYQKREPVKMQEVKMQESEQSVFSSRRMTFESQK</sequence>
<dbReference type="OrthoDB" id="34984at2759"/>
<dbReference type="Proteomes" id="UP000266841">
    <property type="component" value="Unassembled WGS sequence"/>
</dbReference>
<organism evidence="1 2">
    <name type="scientific">Thalassiosira oceanica</name>
    <name type="common">Marine diatom</name>
    <dbReference type="NCBI Taxonomy" id="159749"/>
    <lineage>
        <taxon>Eukaryota</taxon>
        <taxon>Sar</taxon>
        <taxon>Stramenopiles</taxon>
        <taxon>Ochrophyta</taxon>
        <taxon>Bacillariophyta</taxon>
        <taxon>Coscinodiscophyceae</taxon>
        <taxon>Thalassiosirophycidae</taxon>
        <taxon>Thalassiosirales</taxon>
        <taxon>Thalassiosiraceae</taxon>
        <taxon>Thalassiosira</taxon>
    </lineage>
</organism>